<reference evidence="3" key="1">
    <citation type="journal article" date="2002" name="Nature">
        <title>The genome sequence and structure of rice chromosome 1.</title>
        <authorList>
            <person name="Sasaki T."/>
            <person name="Matsumoto T."/>
            <person name="Yamamoto K."/>
            <person name="Sakata K."/>
            <person name="Baba T."/>
            <person name="Katayose Y."/>
            <person name="Wu J."/>
            <person name="Niimura Y."/>
            <person name="Cheng Z."/>
            <person name="Nagamura Y."/>
            <person name="Antonio B.A."/>
            <person name="Kanamori H."/>
            <person name="Hosokawa S."/>
            <person name="Masukawa M."/>
            <person name="Arikawa K."/>
            <person name="Chiden Y."/>
            <person name="Hayashi M."/>
            <person name="Okamoto M."/>
            <person name="Ando T."/>
            <person name="Aoki H."/>
            <person name="Arita K."/>
            <person name="Hamada M."/>
            <person name="Harada C."/>
            <person name="Hijishita S."/>
            <person name="Honda M."/>
            <person name="Ichikawa Y."/>
            <person name="Idonuma A."/>
            <person name="Iijima M."/>
            <person name="Ikeda M."/>
            <person name="Ikeno M."/>
            <person name="Itoh S."/>
            <person name="Itoh T."/>
            <person name="Itoh Y."/>
            <person name="Itoh Y."/>
            <person name="Iwabuchi A."/>
            <person name="Kamiya K."/>
            <person name="Karasawa W."/>
            <person name="Katagiri S."/>
            <person name="Kikuta A."/>
            <person name="Kobayashi N."/>
            <person name="Kono I."/>
            <person name="Machita K."/>
            <person name="Maehara T."/>
            <person name="Mizuno H."/>
            <person name="Mizubayashi T."/>
            <person name="Mukai Y."/>
            <person name="Nagasaki H."/>
            <person name="Nakashima M."/>
            <person name="Nakama Y."/>
            <person name="Nakamichi Y."/>
            <person name="Nakamura M."/>
            <person name="Namiki N."/>
            <person name="Negishi M."/>
            <person name="Ohta I."/>
            <person name="Ono N."/>
            <person name="Saji S."/>
            <person name="Sakai K."/>
            <person name="Shibata M."/>
            <person name="Shimokawa T."/>
            <person name="Shomura A."/>
            <person name="Song J."/>
            <person name="Takazaki Y."/>
            <person name="Terasawa K."/>
            <person name="Tsuji K."/>
            <person name="Waki K."/>
            <person name="Yamagata H."/>
            <person name="Yamane H."/>
            <person name="Yoshiki S."/>
            <person name="Yoshihara R."/>
            <person name="Yukawa K."/>
            <person name="Zhong H."/>
            <person name="Iwama H."/>
            <person name="Endo T."/>
            <person name="Ito H."/>
            <person name="Hahn J.H."/>
            <person name="Kim H.I."/>
            <person name="Eun M.Y."/>
            <person name="Yano M."/>
            <person name="Jiang J."/>
            <person name="Gojobori T."/>
        </authorList>
    </citation>
    <scope>NUCLEOTIDE SEQUENCE [LARGE SCALE GENOMIC DNA]</scope>
</reference>
<proteinExistence type="predicted"/>
<keyword evidence="2" id="KW-0472">Membrane</keyword>
<accession>Q5N9J0</accession>
<name>Q5N9J0_ORYSJ</name>
<keyword evidence="2" id="KW-1133">Transmembrane helix</keyword>
<feature type="region of interest" description="Disordered" evidence="1">
    <location>
        <begin position="100"/>
        <end position="179"/>
    </location>
</feature>
<evidence type="ECO:0000256" key="2">
    <source>
        <dbReference type="SAM" id="Phobius"/>
    </source>
</evidence>
<dbReference type="EMBL" id="AP003254">
    <property type="protein sequence ID" value="BAD81861.1"/>
    <property type="molecule type" value="Genomic_DNA"/>
</dbReference>
<dbReference type="Proteomes" id="UP000817658">
    <property type="component" value="Chromosome 1"/>
</dbReference>
<feature type="transmembrane region" description="Helical" evidence="2">
    <location>
        <begin position="46"/>
        <end position="65"/>
    </location>
</feature>
<evidence type="ECO:0000256" key="1">
    <source>
        <dbReference type="SAM" id="MobiDB-lite"/>
    </source>
</evidence>
<dbReference type="AlphaFoldDB" id="Q5N9J0"/>
<protein>
    <submittedName>
        <fullName evidence="3">Uncharacterized protein P0454A11.6</fullName>
    </submittedName>
</protein>
<sequence>MAIRPGSTTLYYFVLPGRVVDGILSGNRRSGLLPFGERRQRPAMKCLPVAFNLALVFVLAIPLLLEARPLASGDQDYENLPVLTTVTVEETTQVMVDYLDLNGSSSDGEDDEAAQGSPPDAALRRPARTPPSPQGRYPPQHQQKPAPCSGGPAGVVGGRRPSAPPAPRGRSPPHWVRSSDQQGPWLLDVFHRLLCALTGLTGQTGSMGYVEVWKTFRHVHLNEE</sequence>
<organism evidence="3">
    <name type="scientific">Oryza sativa subsp. japonica</name>
    <name type="common">Rice</name>
    <dbReference type="NCBI Taxonomy" id="39947"/>
    <lineage>
        <taxon>Eukaryota</taxon>
        <taxon>Viridiplantae</taxon>
        <taxon>Streptophyta</taxon>
        <taxon>Embryophyta</taxon>
        <taxon>Tracheophyta</taxon>
        <taxon>Spermatophyta</taxon>
        <taxon>Magnoliopsida</taxon>
        <taxon>Liliopsida</taxon>
        <taxon>Poales</taxon>
        <taxon>Poaceae</taxon>
        <taxon>BOP clade</taxon>
        <taxon>Oryzoideae</taxon>
        <taxon>Oryzeae</taxon>
        <taxon>Oryzinae</taxon>
        <taxon>Oryza</taxon>
        <taxon>Oryza sativa</taxon>
    </lineage>
</organism>
<keyword evidence="2" id="KW-0812">Transmembrane</keyword>
<gene>
    <name evidence="3" type="primary">P0454A11.6</name>
</gene>
<evidence type="ECO:0000313" key="3">
    <source>
        <dbReference type="EMBL" id="BAD81861.1"/>
    </source>
</evidence>